<dbReference type="Proteomes" id="UP000011991">
    <property type="component" value="Unassembled WGS sequence"/>
</dbReference>
<evidence type="ECO:0000256" key="4">
    <source>
        <dbReference type="ARBA" id="ARBA00022840"/>
    </source>
</evidence>
<dbReference type="HAMAP" id="MF_01161">
    <property type="entry name" value="tRNA_Ile_lys_synt"/>
    <property type="match status" value="1"/>
</dbReference>
<evidence type="ECO:0000256" key="3">
    <source>
        <dbReference type="ARBA" id="ARBA00022741"/>
    </source>
</evidence>
<dbReference type="InterPro" id="IPR014729">
    <property type="entry name" value="Rossmann-like_a/b/a_fold"/>
</dbReference>
<comment type="similarity">
    <text evidence="6">Belongs to the tRNA(Ile)-lysidine synthase family.</text>
</comment>
<keyword evidence="4 6" id="KW-0067">ATP-binding</keyword>
<evidence type="ECO:0000256" key="2">
    <source>
        <dbReference type="ARBA" id="ARBA00022694"/>
    </source>
</evidence>
<keyword evidence="6" id="KW-0963">Cytoplasm</keyword>
<accession>M5R974</accession>
<dbReference type="PANTHER" id="PTHR43033">
    <property type="entry name" value="TRNA(ILE)-LYSIDINE SYNTHASE-RELATED"/>
    <property type="match status" value="1"/>
</dbReference>
<dbReference type="GO" id="GO:0005737">
    <property type="term" value="C:cytoplasm"/>
    <property type="evidence" value="ECO:0007669"/>
    <property type="project" value="UniProtKB-SubCell"/>
</dbReference>
<dbReference type="InterPro" id="IPR011063">
    <property type="entry name" value="TilS/TtcA_N"/>
</dbReference>
<comment type="function">
    <text evidence="6">Ligates lysine onto the cytidine present at position 34 of the AUA codon-specific tRNA(Ile) that contains the anticodon CAU, in an ATP-dependent manner. Cytidine is converted to lysidine, thus changing the amino acid specificity of the tRNA from methionine to isoleucine.</text>
</comment>
<dbReference type="GO" id="GO:0006400">
    <property type="term" value="P:tRNA modification"/>
    <property type="evidence" value="ECO:0007669"/>
    <property type="project" value="UniProtKB-UniRule"/>
</dbReference>
<dbReference type="GO" id="GO:0032267">
    <property type="term" value="F:tRNA(Ile)-lysidine synthase activity"/>
    <property type="evidence" value="ECO:0007669"/>
    <property type="project" value="UniProtKB-EC"/>
</dbReference>
<gene>
    <name evidence="6" type="primary">tilS</name>
    <name evidence="8" type="ORF">RMSM_07035</name>
</gene>
<dbReference type="Pfam" id="PF01171">
    <property type="entry name" value="ATP_bind_3"/>
    <property type="match status" value="1"/>
</dbReference>
<comment type="domain">
    <text evidence="6">The N-terminal region contains the highly conserved SGGXDS motif, predicted to be a P-loop motif involved in ATP binding.</text>
</comment>
<evidence type="ECO:0000313" key="8">
    <source>
        <dbReference type="EMBL" id="EMI16048.1"/>
    </source>
</evidence>
<name>M5R974_9BACT</name>
<dbReference type="SUPFAM" id="SSF52402">
    <property type="entry name" value="Adenine nucleotide alpha hydrolases-like"/>
    <property type="match status" value="1"/>
</dbReference>
<proteinExistence type="inferred from homology"/>
<evidence type="ECO:0000256" key="1">
    <source>
        <dbReference type="ARBA" id="ARBA00022598"/>
    </source>
</evidence>
<comment type="subcellular location">
    <subcellularLocation>
        <location evidence="6">Cytoplasm</location>
    </subcellularLocation>
</comment>
<dbReference type="InterPro" id="IPR012094">
    <property type="entry name" value="tRNA_Ile_lys_synt"/>
</dbReference>
<comment type="catalytic activity">
    <reaction evidence="5 6">
        <text>cytidine(34) in tRNA(Ile2) + L-lysine + ATP = lysidine(34) in tRNA(Ile2) + AMP + diphosphate + H(+)</text>
        <dbReference type="Rhea" id="RHEA:43744"/>
        <dbReference type="Rhea" id="RHEA-COMP:10625"/>
        <dbReference type="Rhea" id="RHEA-COMP:10670"/>
        <dbReference type="ChEBI" id="CHEBI:15378"/>
        <dbReference type="ChEBI" id="CHEBI:30616"/>
        <dbReference type="ChEBI" id="CHEBI:32551"/>
        <dbReference type="ChEBI" id="CHEBI:33019"/>
        <dbReference type="ChEBI" id="CHEBI:82748"/>
        <dbReference type="ChEBI" id="CHEBI:83665"/>
        <dbReference type="ChEBI" id="CHEBI:456215"/>
        <dbReference type="EC" id="6.3.4.19"/>
    </reaction>
</comment>
<protein>
    <recommendedName>
        <fullName evidence="6">tRNA(Ile)-lysidine synthase</fullName>
        <ecNumber evidence="6">6.3.4.19</ecNumber>
    </recommendedName>
    <alternativeName>
        <fullName evidence="6">tRNA(Ile)-2-lysyl-cytidine synthase</fullName>
    </alternativeName>
    <alternativeName>
        <fullName evidence="6">tRNA(Ile)-lysidine synthetase</fullName>
    </alternativeName>
</protein>
<keyword evidence="3 6" id="KW-0547">Nucleotide-binding</keyword>
<evidence type="ECO:0000313" key="9">
    <source>
        <dbReference type="Proteomes" id="UP000011991"/>
    </source>
</evidence>
<keyword evidence="2 6" id="KW-0819">tRNA processing</keyword>
<dbReference type="PATRIC" id="fig|1265738.3.peg.7018"/>
<dbReference type="InterPro" id="IPR012795">
    <property type="entry name" value="tRNA_Ile_lys_synt_N"/>
</dbReference>
<evidence type="ECO:0000256" key="6">
    <source>
        <dbReference type="HAMAP-Rule" id="MF_01161"/>
    </source>
</evidence>
<reference evidence="8 9" key="1">
    <citation type="journal article" date="2013" name="Mar. Genomics">
        <title>Expression of sulfatases in Rhodopirellula baltica and the diversity of sulfatases in the genus Rhodopirellula.</title>
        <authorList>
            <person name="Wegner C.E."/>
            <person name="Richter-Heitmann T."/>
            <person name="Klindworth A."/>
            <person name="Klockow C."/>
            <person name="Richter M."/>
            <person name="Achstetter T."/>
            <person name="Glockner F.O."/>
            <person name="Harder J."/>
        </authorList>
    </citation>
    <scope>NUCLEOTIDE SEQUENCE [LARGE SCALE GENOMIC DNA]</scope>
    <source>
        <strain evidence="8 9">SM1</strain>
    </source>
</reference>
<dbReference type="CDD" id="cd01992">
    <property type="entry name" value="TilS_N"/>
    <property type="match status" value="1"/>
</dbReference>
<dbReference type="PANTHER" id="PTHR43033:SF1">
    <property type="entry name" value="TRNA(ILE)-LYSIDINE SYNTHASE-RELATED"/>
    <property type="match status" value="1"/>
</dbReference>
<comment type="caution">
    <text evidence="8">The sequence shown here is derived from an EMBL/GenBank/DDBJ whole genome shotgun (WGS) entry which is preliminary data.</text>
</comment>
<feature type="domain" description="tRNA(Ile)-lysidine/2-thiocytidine synthase N-terminal" evidence="7">
    <location>
        <begin position="2"/>
        <end position="185"/>
    </location>
</feature>
<dbReference type="AlphaFoldDB" id="M5R974"/>
<evidence type="ECO:0000259" key="7">
    <source>
        <dbReference type="Pfam" id="PF01171"/>
    </source>
</evidence>
<dbReference type="Gene3D" id="3.40.50.620">
    <property type="entry name" value="HUPs"/>
    <property type="match status" value="1"/>
</dbReference>
<sequence>MVIGCSGGADSVALVRALHHLRHQPSSDPPTGFLTLAHFNHATRGEESDHDETFVRALADQLELPFVGQRSDQTDLRDEESLRKMRLRFLKETAEQQGARYVAVAHSSDDNVETVLHHLLRGTGPTGLAGIRPYRSLGQDAVLIRPLLSVSRDCIRTALRSIEQSWCEDSSNTSRDYRRNWIRHELIPLIQSKYPDATEAISRAAVTQRDWVRSIESMAEDWRTQHVDVGDAVVIHCDVETDAPVIITAMQQLWSIQAWPMQSMSQTHWQRIYQFVSATQTGVCMLPGAIRMESADGCVVLKCGG</sequence>
<feature type="binding site" evidence="6">
    <location>
        <begin position="6"/>
        <end position="11"/>
    </location>
    <ligand>
        <name>ATP</name>
        <dbReference type="ChEBI" id="CHEBI:30616"/>
    </ligand>
</feature>
<dbReference type="NCBIfam" id="TIGR02432">
    <property type="entry name" value="lysidine_TilS_N"/>
    <property type="match status" value="1"/>
</dbReference>
<dbReference type="EMBL" id="ANOG01001004">
    <property type="protein sequence ID" value="EMI16048.1"/>
    <property type="molecule type" value="Genomic_DNA"/>
</dbReference>
<evidence type="ECO:0000256" key="5">
    <source>
        <dbReference type="ARBA" id="ARBA00048539"/>
    </source>
</evidence>
<keyword evidence="9" id="KW-1185">Reference proteome</keyword>
<keyword evidence="1 6" id="KW-0436">Ligase</keyword>
<organism evidence="8 9">
    <name type="scientific">Rhodopirellula maiorica SM1</name>
    <dbReference type="NCBI Taxonomy" id="1265738"/>
    <lineage>
        <taxon>Bacteria</taxon>
        <taxon>Pseudomonadati</taxon>
        <taxon>Planctomycetota</taxon>
        <taxon>Planctomycetia</taxon>
        <taxon>Pirellulales</taxon>
        <taxon>Pirellulaceae</taxon>
        <taxon>Novipirellula</taxon>
    </lineage>
</organism>
<dbReference type="EC" id="6.3.4.19" evidence="6"/>
<dbReference type="GO" id="GO:0005524">
    <property type="term" value="F:ATP binding"/>
    <property type="evidence" value="ECO:0007669"/>
    <property type="project" value="UniProtKB-UniRule"/>
</dbReference>